<evidence type="ECO:0000256" key="3">
    <source>
        <dbReference type="ARBA" id="ARBA00023055"/>
    </source>
</evidence>
<feature type="domain" description="SMP-LTD" evidence="9">
    <location>
        <begin position="91"/>
        <end position="278"/>
    </location>
</feature>
<keyword evidence="3" id="KW-0445">Lipid transport</keyword>
<dbReference type="CDD" id="cd21669">
    <property type="entry name" value="SMP_SF"/>
    <property type="match status" value="1"/>
</dbReference>
<dbReference type="SMART" id="SM00239">
    <property type="entry name" value="C2"/>
    <property type="match status" value="3"/>
</dbReference>
<dbReference type="PROSITE" id="PS50004">
    <property type="entry name" value="C2"/>
    <property type="match status" value="2"/>
</dbReference>
<dbReference type="InterPro" id="IPR000008">
    <property type="entry name" value="C2_dom"/>
</dbReference>
<dbReference type="SUPFAM" id="SSF49562">
    <property type="entry name" value="C2 domain (Calcium/lipid-binding domain, CaLB)"/>
    <property type="match status" value="3"/>
</dbReference>
<feature type="domain" description="C2" evidence="8">
    <location>
        <begin position="562"/>
        <end position="680"/>
    </location>
</feature>
<feature type="domain" description="C2" evidence="8">
    <location>
        <begin position="431"/>
        <end position="545"/>
    </location>
</feature>
<feature type="transmembrane region" description="Helical" evidence="7">
    <location>
        <begin position="20"/>
        <end position="42"/>
    </location>
</feature>
<accession>A0AAX4P8F5</accession>
<feature type="transmembrane region" description="Helical" evidence="7">
    <location>
        <begin position="49"/>
        <end position="67"/>
    </location>
</feature>
<evidence type="ECO:0000313" key="10">
    <source>
        <dbReference type="EMBL" id="WZN62632.1"/>
    </source>
</evidence>
<evidence type="ECO:0000256" key="4">
    <source>
        <dbReference type="ARBA" id="ARBA00023121"/>
    </source>
</evidence>
<dbReference type="EMBL" id="CP151506">
    <property type="protein sequence ID" value="WZN62632.1"/>
    <property type="molecule type" value="Genomic_DNA"/>
</dbReference>
<keyword evidence="11" id="KW-1185">Reference proteome</keyword>
<keyword evidence="7" id="KW-0812">Transmembrane</keyword>
<dbReference type="PROSITE" id="PS51847">
    <property type="entry name" value="SMP"/>
    <property type="match status" value="1"/>
</dbReference>
<proteinExistence type="predicted"/>
<dbReference type="CDD" id="cd00030">
    <property type="entry name" value="C2"/>
    <property type="match status" value="2"/>
</dbReference>
<dbReference type="InterPro" id="IPR035892">
    <property type="entry name" value="C2_domain_sf"/>
</dbReference>
<gene>
    <name evidence="10" type="ORF">HKI87_06g41730</name>
</gene>
<evidence type="ECO:0000256" key="5">
    <source>
        <dbReference type="ARBA" id="ARBA00023136"/>
    </source>
</evidence>
<keyword evidence="4" id="KW-0446">Lipid-binding</keyword>
<protein>
    <submittedName>
        <fullName evidence="10">C2 domain-containing protein</fullName>
    </submittedName>
</protein>
<evidence type="ECO:0000256" key="7">
    <source>
        <dbReference type="SAM" id="Phobius"/>
    </source>
</evidence>
<dbReference type="PANTHER" id="PTHR47264">
    <property type="entry name" value="OS01G0128800 PROTEIN"/>
    <property type="match status" value="1"/>
</dbReference>
<keyword evidence="5 7" id="KW-0472">Membrane</keyword>
<evidence type="ECO:0000256" key="1">
    <source>
        <dbReference type="ARBA" id="ARBA00004370"/>
    </source>
</evidence>
<sequence length="743" mass="82826">MGSKEDDPLLRALKKESPSGTASVSLAKVFLVALGLAPLIYLEHYLVGKGTYFTGILLTVYICAHVFDVKVQNATNALLYRAKIERALTGYSTPLESTMWLAAFLDSFWEELIEEKVATNVYQAISQKIAEKKPSFVSTMEIETLGFGSNPPSINNFRVLGTKDKNLKVLEFDVDFNGKDFRLIIKAVGADEYMLLRGRHFSIKITALGFKFRARLYIHKTANMMFVTAVNRPSFYLFDSHMAGLSPKAIPFFNVKDLLETGFEKALVEPKRVALLMEEKVLGPLKVEPNGGKFKLRIHSCESLPVTSLKSKTLPQIVVSTDLNTFKSKILEGTDPAVDESYEIEVDGGKGNVEILVIDVNNSNKRMGTASFDLAKTRGNCTTLWTETKDGLPLCKKLEEEEENGWELDLPLKGTSGKMKVTISPVRWSFEDGSRGLAATRKEPCTIVLCIIKARHLEAADRGGTSDPYAVVKYGKSYTKKTTVVAKTTAPIWAETFVMEKGHGRRGDIIDVEVFDKDKVKSESLGNCKISIKDLKYRQSMMEWKYLRNCESGQIYYSVTKKKGLPHCISHRDLFANTGLGNTLVITVVEAKNLIKADKDGDSDPYIILEYGKAKKKSEVLFDTLNPKFGFTAIFPFSAEGHSINLNVKDWNKIGKAKPLGSLSIKTGSLEEGESFEEWFTLEGVPSGQVLVHVTRTKQQEREEKECALDLDPEDGSPIKQKRKSSIFSFRVKSPRKVSVIGQ</sequence>
<reference evidence="10 11" key="1">
    <citation type="submission" date="2024-03" db="EMBL/GenBank/DDBJ databases">
        <title>Complete genome sequence of the green alga Chloropicon roscoffensis RCC1871.</title>
        <authorList>
            <person name="Lemieux C."/>
            <person name="Pombert J.-F."/>
            <person name="Otis C."/>
            <person name="Turmel M."/>
        </authorList>
    </citation>
    <scope>NUCLEOTIDE SEQUENCE [LARGE SCALE GENOMIC DNA]</scope>
    <source>
        <strain evidence="10 11">RCC1871</strain>
    </source>
</reference>
<evidence type="ECO:0000256" key="2">
    <source>
        <dbReference type="ARBA" id="ARBA00022448"/>
    </source>
</evidence>
<organism evidence="10 11">
    <name type="scientific">Chloropicon roscoffensis</name>
    <dbReference type="NCBI Taxonomy" id="1461544"/>
    <lineage>
        <taxon>Eukaryota</taxon>
        <taxon>Viridiplantae</taxon>
        <taxon>Chlorophyta</taxon>
        <taxon>Chloropicophyceae</taxon>
        <taxon>Chloropicales</taxon>
        <taxon>Chloropicaceae</taxon>
        <taxon>Chloropicon</taxon>
    </lineage>
</organism>
<evidence type="ECO:0000259" key="9">
    <source>
        <dbReference type="PROSITE" id="PS51847"/>
    </source>
</evidence>
<dbReference type="Pfam" id="PF00168">
    <property type="entry name" value="C2"/>
    <property type="match status" value="3"/>
</dbReference>
<dbReference type="GO" id="GO:0008289">
    <property type="term" value="F:lipid binding"/>
    <property type="evidence" value="ECO:0007669"/>
    <property type="project" value="UniProtKB-KW"/>
</dbReference>
<keyword evidence="2" id="KW-0813">Transport</keyword>
<dbReference type="Gene3D" id="2.60.40.150">
    <property type="entry name" value="C2 domain"/>
    <property type="match status" value="2"/>
</dbReference>
<feature type="region of interest" description="Disordered" evidence="6">
    <location>
        <begin position="702"/>
        <end position="722"/>
    </location>
</feature>
<dbReference type="InterPro" id="IPR031468">
    <property type="entry name" value="SMP_LBD"/>
</dbReference>
<dbReference type="GO" id="GO:0006869">
    <property type="term" value="P:lipid transport"/>
    <property type="evidence" value="ECO:0007669"/>
    <property type="project" value="UniProtKB-KW"/>
</dbReference>
<dbReference type="Proteomes" id="UP001472866">
    <property type="component" value="Chromosome 06"/>
</dbReference>
<dbReference type="GO" id="GO:0016020">
    <property type="term" value="C:membrane"/>
    <property type="evidence" value="ECO:0007669"/>
    <property type="project" value="UniProtKB-SubCell"/>
</dbReference>
<dbReference type="PANTHER" id="PTHR47264:SF3">
    <property type="entry name" value="SYNAPTOTAGMIN-5 ISOFORM X1"/>
    <property type="match status" value="1"/>
</dbReference>
<evidence type="ECO:0000256" key="6">
    <source>
        <dbReference type="SAM" id="MobiDB-lite"/>
    </source>
</evidence>
<comment type="subcellular location">
    <subcellularLocation>
        <location evidence="1">Membrane</location>
    </subcellularLocation>
</comment>
<dbReference type="AlphaFoldDB" id="A0AAX4P8F5"/>
<keyword evidence="7" id="KW-1133">Transmembrane helix</keyword>
<evidence type="ECO:0000259" key="8">
    <source>
        <dbReference type="PROSITE" id="PS50004"/>
    </source>
</evidence>
<name>A0AAX4P8F5_9CHLO</name>
<evidence type="ECO:0000313" key="11">
    <source>
        <dbReference type="Proteomes" id="UP001472866"/>
    </source>
</evidence>